<accession>A0ABX8HAW8</accession>
<sequence>MRIEIERLSGVPRRISVLLFWAGGEYDTVDGGLTAERREERALWAE</sequence>
<dbReference type="EMBL" id="CP076607">
    <property type="protein sequence ID" value="QWU15384.1"/>
    <property type="molecule type" value="Genomic_DNA"/>
</dbReference>
<evidence type="ECO:0000313" key="2">
    <source>
        <dbReference type="Proteomes" id="UP000683429"/>
    </source>
</evidence>
<proteinExistence type="predicted"/>
<protein>
    <recommendedName>
        <fullName evidence="3">Phage tail protein</fullName>
    </recommendedName>
</protein>
<name>A0ABX8HAW8_9BACL</name>
<organism evidence="1 2">
    <name type="scientific">Paenibacillus sophorae</name>
    <dbReference type="NCBI Taxonomy" id="1333845"/>
    <lineage>
        <taxon>Bacteria</taxon>
        <taxon>Bacillati</taxon>
        <taxon>Bacillota</taxon>
        <taxon>Bacilli</taxon>
        <taxon>Bacillales</taxon>
        <taxon>Paenibacillaceae</taxon>
        <taxon>Paenibacillus</taxon>
    </lineage>
</organism>
<gene>
    <name evidence="1" type="ORF">KP014_26495</name>
</gene>
<dbReference type="RefSeq" id="WP_216700423.1">
    <property type="nucleotide sequence ID" value="NZ_CP076607.1"/>
</dbReference>
<keyword evidence="2" id="KW-1185">Reference proteome</keyword>
<evidence type="ECO:0008006" key="3">
    <source>
        <dbReference type="Google" id="ProtNLM"/>
    </source>
</evidence>
<evidence type="ECO:0000313" key="1">
    <source>
        <dbReference type="EMBL" id="QWU15384.1"/>
    </source>
</evidence>
<dbReference type="Proteomes" id="UP000683429">
    <property type="component" value="Chromosome"/>
</dbReference>
<reference evidence="1 2" key="1">
    <citation type="submission" date="2021-06" db="EMBL/GenBank/DDBJ databases">
        <title>Whole genome sequence of Paenibacillus sophorae DSM23020 for comparative genomics.</title>
        <authorList>
            <person name="Kim M.-J."/>
            <person name="Lee G."/>
            <person name="Shin J.-H."/>
        </authorList>
    </citation>
    <scope>NUCLEOTIDE SEQUENCE [LARGE SCALE GENOMIC DNA]</scope>
    <source>
        <strain evidence="1 2">DSM 23020</strain>
    </source>
</reference>